<reference evidence="3 4" key="1">
    <citation type="journal article" date="2019" name="Emerg. Microbes Infect.">
        <title>Comprehensive subspecies identification of 175 nontuberculous mycobacteria species based on 7547 genomic profiles.</title>
        <authorList>
            <person name="Matsumoto Y."/>
            <person name="Kinjo T."/>
            <person name="Motooka D."/>
            <person name="Nabeya D."/>
            <person name="Jung N."/>
            <person name="Uechi K."/>
            <person name="Horii T."/>
            <person name="Iida T."/>
            <person name="Fujita J."/>
            <person name="Nakamura S."/>
        </authorList>
    </citation>
    <scope>NUCLEOTIDE SEQUENCE [LARGE SCALE GENOMIC DNA]</scope>
    <source>
        <strain evidence="3 4">JCM 15657</strain>
    </source>
</reference>
<dbReference type="InterPro" id="IPR036165">
    <property type="entry name" value="YefM-like_sf"/>
</dbReference>
<evidence type="ECO:0000313" key="3">
    <source>
        <dbReference type="EMBL" id="BBX96601.1"/>
    </source>
</evidence>
<dbReference type="EMBL" id="AP022581">
    <property type="protein sequence ID" value="BBX96601.1"/>
    <property type="molecule type" value="Genomic_DNA"/>
</dbReference>
<dbReference type="SUPFAM" id="SSF143120">
    <property type="entry name" value="YefM-like"/>
    <property type="match status" value="1"/>
</dbReference>
<dbReference type="AlphaFoldDB" id="A0A1X1Y5Q6"/>
<dbReference type="Pfam" id="PF02604">
    <property type="entry name" value="PhdYeFM_antitox"/>
    <property type="match status" value="1"/>
</dbReference>
<dbReference type="RefSeq" id="WP_085160480.1">
    <property type="nucleotide sequence ID" value="NZ_AP022581.1"/>
</dbReference>
<sequence>MREVTASEASRNFSAVLDSVERGETIVVTRAGRRVASIAPAPAVTGAALNAVLTRWRGAAALDDDFAESIETARAAASSEGDRDPWTA</sequence>
<protein>
    <recommendedName>
        <fullName evidence="2">Antitoxin</fullName>
    </recommendedName>
</protein>
<accession>A0A1X1Y5Q6</accession>
<gene>
    <name evidence="3" type="ORF">MLAC_18950</name>
</gene>
<name>A0A1X1Y5Q6_9MYCO</name>
<evidence type="ECO:0000256" key="1">
    <source>
        <dbReference type="ARBA" id="ARBA00009981"/>
    </source>
</evidence>
<dbReference type="Proteomes" id="UP000466396">
    <property type="component" value="Chromosome"/>
</dbReference>
<evidence type="ECO:0000313" key="4">
    <source>
        <dbReference type="Proteomes" id="UP000466396"/>
    </source>
</evidence>
<dbReference type="Gene3D" id="3.40.1620.10">
    <property type="entry name" value="YefM-like domain"/>
    <property type="match status" value="1"/>
</dbReference>
<keyword evidence="4" id="KW-1185">Reference proteome</keyword>
<organism evidence="3 4">
    <name type="scientific">Mycobacterium lacus</name>
    <dbReference type="NCBI Taxonomy" id="169765"/>
    <lineage>
        <taxon>Bacteria</taxon>
        <taxon>Bacillati</taxon>
        <taxon>Actinomycetota</taxon>
        <taxon>Actinomycetes</taxon>
        <taxon>Mycobacteriales</taxon>
        <taxon>Mycobacteriaceae</taxon>
        <taxon>Mycobacterium</taxon>
    </lineage>
</organism>
<evidence type="ECO:0000256" key="2">
    <source>
        <dbReference type="RuleBase" id="RU362080"/>
    </source>
</evidence>
<dbReference type="NCBIfam" id="TIGR01552">
    <property type="entry name" value="phd_fam"/>
    <property type="match status" value="1"/>
</dbReference>
<dbReference type="OrthoDB" id="557859at2"/>
<dbReference type="InterPro" id="IPR006442">
    <property type="entry name" value="Antitoxin_Phd/YefM"/>
</dbReference>
<comment type="similarity">
    <text evidence="1 2">Belongs to the phD/YefM antitoxin family.</text>
</comment>
<proteinExistence type="inferred from homology"/>
<dbReference type="STRING" id="169765.AWC15_21715"/>
<dbReference type="KEGG" id="mlj:MLAC_18950"/>
<comment type="function">
    <text evidence="2">Antitoxin component of a type II toxin-antitoxin (TA) system.</text>
</comment>